<dbReference type="PANTHER" id="PTHR30041">
    <property type="entry name" value="ARSENATE REDUCTASE"/>
    <property type="match status" value="1"/>
</dbReference>
<dbReference type="Proteomes" id="UP000307956">
    <property type="component" value="Unassembled WGS sequence"/>
</dbReference>
<dbReference type="Gene3D" id="3.40.30.10">
    <property type="entry name" value="Glutaredoxin"/>
    <property type="match status" value="1"/>
</dbReference>
<evidence type="ECO:0000313" key="5">
    <source>
        <dbReference type="EMBL" id="THF63393.1"/>
    </source>
</evidence>
<dbReference type="Pfam" id="PF03960">
    <property type="entry name" value="ArsC"/>
    <property type="match status" value="1"/>
</dbReference>
<evidence type="ECO:0000256" key="4">
    <source>
        <dbReference type="RuleBase" id="RU362029"/>
    </source>
</evidence>
<dbReference type="EC" id="1.20.4.1" evidence="4"/>
<evidence type="ECO:0000313" key="6">
    <source>
        <dbReference type="Proteomes" id="UP000307956"/>
    </source>
</evidence>
<comment type="caution">
    <text evidence="5">The sequence shown here is derived from an EMBL/GenBank/DDBJ whole genome shotgun (WGS) entry which is preliminary data.</text>
</comment>
<dbReference type="AlphaFoldDB" id="A0A4V3WBJ2"/>
<protein>
    <recommendedName>
        <fullName evidence="4">Arsenate reductase</fullName>
        <ecNumber evidence="4">1.20.4.1</ecNumber>
    </recommendedName>
</protein>
<dbReference type="GO" id="GO:0008794">
    <property type="term" value="F:arsenate reductase (glutaredoxin) activity"/>
    <property type="evidence" value="ECO:0007669"/>
    <property type="project" value="UniProtKB-UniRule"/>
</dbReference>
<dbReference type="InterPro" id="IPR036249">
    <property type="entry name" value="Thioredoxin-like_sf"/>
</dbReference>
<accession>A0A4V3WBJ2</accession>
<gene>
    <name evidence="5" type="primary">arsC</name>
    <name evidence="5" type="ORF">E6O51_04855</name>
</gene>
<evidence type="ECO:0000256" key="2">
    <source>
        <dbReference type="ARBA" id="ARBA00023002"/>
    </source>
</evidence>
<dbReference type="PANTHER" id="PTHR30041:SF4">
    <property type="entry name" value="ARSENATE REDUCTASE"/>
    <property type="match status" value="1"/>
</dbReference>
<comment type="similarity">
    <text evidence="1 3 4">Belongs to the ArsC family.</text>
</comment>
<organism evidence="5 6">
    <name type="scientific">Pseudothauera rhizosphaerae</name>
    <dbReference type="NCBI Taxonomy" id="2565932"/>
    <lineage>
        <taxon>Bacteria</taxon>
        <taxon>Pseudomonadati</taxon>
        <taxon>Pseudomonadota</taxon>
        <taxon>Betaproteobacteria</taxon>
        <taxon>Rhodocyclales</taxon>
        <taxon>Zoogloeaceae</taxon>
        <taxon>Pseudothauera</taxon>
    </lineage>
</organism>
<reference evidence="5 6" key="1">
    <citation type="submission" date="2019-04" db="EMBL/GenBank/DDBJ databases">
        <title>Azoarcus rhizosphaerae sp. nov. isolated from rhizosphere of Ficus religiosa.</title>
        <authorList>
            <person name="Lin S.-Y."/>
            <person name="Hameed A."/>
            <person name="Hsu Y.-H."/>
            <person name="Young C.-C."/>
        </authorList>
    </citation>
    <scope>NUCLEOTIDE SEQUENCE [LARGE SCALE GENOMIC DNA]</scope>
    <source>
        <strain evidence="5 6">CC-YHH848</strain>
    </source>
</reference>
<name>A0A4V3WBJ2_9RHOO</name>
<evidence type="ECO:0000256" key="3">
    <source>
        <dbReference type="PROSITE-ProRule" id="PRU01282"/>
    </source>
</evidence>
<dbReference type="EMBL" id="SSOD01000003">
    <property type="protein sequence ID" value="THF63393.1"/>
    <property type="molecule type" value="Genomic_DNA"/>
</dbReference>
<keyword evidence="6" id="KW-1185">Reference proteome</keyword>
<keyword evidence="2 4" id="KW-0560">Oxidoreductase</keyword>
<dbReference type="InterPro" id="IPR006659">
    <property type="entry name" value="Arsenate_reductase"/>
</dbReference>
<evidence type="ECO:0000256" key="1">
    <source>
        <dbReference type="ARBA" id="ARBA00007198"/>
    </source>
</evidence>
<dbReference type="CDD" id="cd03034">
    <property type="entry name" value="ArsC_ArsC"/>
    <property type="match status" value="1"/>
</dbReference>
<dbReference type="RefSeq" id="WP_136383844.1">
    <property type="nucleotide sequence ID" value="NZ_SSOD01000003.1"/>
</dbReference>
<proteinExistence type="inferred from homology"/>
<dbReference type="NCBIfam" id="TIGR00014">
    <property type="entry name" value="arsC"/>
    <property type="match status" value="1"/>
</dbReference>
<dbReference type="PROSITE" id="PS51353">
    <property type="entry name" value="ARSC"/>
    <property type="match status" value="1"/>
</dbReference>
<sequence length="116" mass="12944">MTATVRIYHNPRCGKSRSACAILAEKGIQPEVVEYLKTPPDRATLKGLLKKLGLSAEELVRKGEAIYKSEYKGRTLSEEEWIDALLAHPILIERPIVVAGERAVVARPPERVQELI</sequence>
<dbReference type="SUPFAM" id="SSF52833">
    <property type="entry name" value="Thioredoxin-like"/>
    <property type="match status" value="1"/>
</dbReference>
<comment type="catalytic activity">
    <reaction evidence="4">
        <text>[glutaredoxin]-dithiol + arsenate + glutathione + H(+) = glutathionyl-S-S-[glutaredoxin] + arsenite + H2O</text>
        <dbReference type="Rhea" id="RHEA:22016"/>
        <dbReference type="Rhea" id="RHEA-COMP:10729"/>
        <dbReference type="Rhea" id="RHEA-COMP:17668"/>
        <dbReference type="ChEBI" id="CHEBI:15377"/>
        <dbReference type="ChEBI" id="CHEBI:15378"/>
        <dbReference type="ChEBI" id="CHEBI:29242"/>
        <dbReference type="ChEBI" id="CHEBI:29950"/>
        <dbReference type="ChEBI" id="CHEBI:48597"/>
        <dbReference type="ChEBI" id="CHEBI:57925"/>
        <dbReference type="ChEBI" id="CHEBI:146199"/>
        <dbReference type="EC" id="1.20.4.1"/>
    </reaction>
</comment>
<dbReference type="OrthoDB" id="9790554at2"/>
<dbReference type="InterPro" id="IPR006660">
    <property type="entry name" value="Arsenate_reductase-like"/>
</dbReference>